<evidence type="ECO:0000313" key="1">
    <source>
        <dbReference type="EMBL" id="KHN81669.1"/>
    </source>
</evidence>
<feature type="non-terminal residue" evidence="1">
    <location>
        <position position="100"/>
    </location>
</feature>
<name>A0A0B2VJU4_TOXCA</name>
<protein>
    <submittedName>
        <fullName evidence="1">Uncharacterized protein</fullName>
    </submittedName>
</protein>
<organism evidence="1 2">
    <name type="scientific">Toxocara canis</name>
    <name type="common">Canine roundworm</name>
    <dbReference type="NCBI Taxonomy" id="6265"/>
    <lineage>
        <taxon>Eukaryota</taxon>
        <taxon>Metazoa</taxon>
        <taxon>Ecdysozoa</taxon>
        <taxon>Nematoda</taxon>
        <taxon>Chromadorea</taxon>
        <taxon>Rhabditida</taxon>
        <taxon>Spirurina</taxon>
        <taxon>Ascaridomorpha</taxon>
        <taxon>Ascaridoidea</taxon>
        <taxon>Toxocaridae</taxon>
        <taxon>Toxocara</taxon>
    </lineage>
</organism>
<accession>A0A0B2VJU4</accession>
<reference evidence="1 2" key="1">
    <citation type="submission" date="2014-11" db="EMBL/GenBank/DDBJ databases">
        <title>Genetic blueprint of the zoonotic pathogen Toxocara canis.</title>
        <authorList>
            <person name="Zhu X.-Q."/>
            <person name="Korhonen P.K."/>
            <person name="Cai H."/>
            <person name="Young N.D."/>
            <person name="Nejsum P."/>
            <person name="von Samson-Himmelstjerna G."/>
            <person name="Boag P.R."/>
            <person name="Tan P."/>
            <person name="Li Q."/>
            <person name="Min J."/>
            <person name="Yang Y."/>
            <person name="Wang X."/>
            <person name="Fang X."/>
            <person name="Hall R.S."/>
            <person name="Hofmann A."/>
            <person name="Sternberg P.W."/>
            <person name="Jex A.R."/>
            <person name="Gasser R.B."/>
        </authorList>
    </citation>
    <scope>NUCLEOTIDE SEQUENCE [LARGE SCALE GENOMIC DNA]</scope>
    <source>
        <strain evidence="1">PN_DK_2014</strain>
    </source>
</reference>
<evidence type="ECO:0000313" key="2">
    <source>
        <dbReference type="Proteomes" id="UP000031036"/>
    </source>
</evidence>
<proteinExistence type="predicted"/>
<gene>
    <name evidence="1" type="ORF">Tcan_00638</name>
</gene>
<comment type="caution">
    <text evidence="1">The sequence shown here is derived from an EMBL/GenBank/DDBJ whole genome shotgun (WGS) entry which is preliminary data.</text>
</comment>
<keyword evidence="2" id="KW-1185">Reference proteome</keyword>
<dbReference type="EMBL" id="JPKZ01001479">
    <property type="protein sequence ID" value="KHN81669.1"/>
    <property type="molecule type" value="Genomic_DNA"/>
</dbReference>
<dbReference type="Proteomes" id="UP000031036">
    <property type="component" value="Unassembled WGS sequence"/>
</dbReference>
<sequence>GDHCNEHWLPLNTITQSFFQLSLFIHLLRNETTPFVDSPFYCTSCNCHPIHSNEVIQFIPAASPWQLDIISKIYVPWALDTFESVCSPHIKLGDYRKAKR</sequence>
<dbReference type="AlphaFoldDB" id="A0A0B2VJU4"/>
<feature type="non-terminal residue" evidence="1">
    <location>
        <position position="1"/>
    </location>
</feature>